<comment type="cofactor">
    <cofactor evidence="1">
        <name>pantetheine 4'-phosphate</name>
        <dbReference type="ChEBI" id="CHEBI:47942"/>
    </cofactor>
</comment>
<evidence type="ECO:0000256" key="3">
    <source>
        <dbReference type="ARBA" id="ARBA00022553"/>
    </source>
</evidence>
<dbReference type="FunFam" id="2.30.38.10:FF:000001">
    <property type="entry name" value="Non-ribosomal peptide synthetase PvdI"/>
    <property type="match status" value="1"/>
</dbReference>
<keyword evidence="7" id="KW-1185">Reference proteome</keyword>
<evidence type="ECO:0000256" key="1">
    <source>
        <dbReference type="ARBA" id="ARBA00001957"/>
    </source>
</evidence>
<dbReference type="InterPro" id="IPR036736">
    <property type="entry name" value="ACP-like_sf"/>
</dbReference>
<evidence type="ECO:0000313" key="6">
    <source>
        <dbReference type="EMBL" id="QIS08973.1"/>
    </source>
</evidence>
<protein>
    <submittedName>
        <fullName evidence="6">Amino acid adenylation domain-containing protein</fullName>
    </submittedName>
</protein>
<dbReference type="EMBL" id="CP046172">
    <property type="protein sequence ID" value="QIS08973.1"/>
    <property type="molecule type" value="Genomic_DNA"/>
</dbReference>
<accession>A0A6G9Y7E2</accession>
<dbReference type="Gene3D" id="3.30.300.30">
    <property type="match status" value="1"/>
</dbReference>
<reference evidence="6 7" key="1">
    <citation type="journal article" date="2019" name="ACS Chem. Biol.">
        <title>Identification and Mobilization of a Cryptic Antibiotic Biosynthesis Gene Locus from a Human-Pathogenic Nocardia Isolate.</title>
        <authorList>
            <person name="Herisse M."/>
            <person name="Ishida K."/>
            <person name="Porter J.L."/>
            <person name="Howden B."/>
            <person name="Hertweck C."/>
            <person name="Stinear T.P."/>
            <person name="Pidot S.J."/>
        </authorList>
    </citation>
    <scope>NUCLEOTIDE SEQUENCE [LARGE SCALE GENOMIC DNA]</scope>
    <source>
        <strain evidence="6 7">AUSMDU00012717</strain>
    </source>
</reference>
<dbReference type="CDD" id="cd17646">
    <property type="entry name" value="A_NRPS_AB3403-like"/>
    <property type="match status" value="1"/>
</dbReference>
<dbReference type="GO" id="GO:0009366">
    <property type="term" value="C:enterobactin synthetase complex"/>
    <property type="evidence" value="ECO:0007669"/>
    <property type="project" value="TreeGrafter"/>
</dbReference>
<evidence type="ECO:0000313" key="7">
    <source>
        <dbReference type="Proteomes" id="UP000503540"/>
    </source>
</evidence>
<dbReference type="PANTHER" id="PTHR45527:SF1">
    <property type="entry name" value="FATTY ACID SYNTHASE"/>
    <property type="match status" value="1"/>
</dbReference>
<evidence type="ECO:0000259" key="5">
    <source>
        <dbReference type="PROSITE" id="PS50075"/>
    </source>
</evidence>
<dbReference type="PROSITE" id="PS50075">
    <property type="entry name" value="CARRIER"/>
    <property type="match status" value="2"/>
</dbReference>
<feature type="region of interest" description="Disordered" evidence="4">
    <location>
        <begin position="1256"/>
        <end position="1275"/>
    </location>
</feature>
<dbReference type="FunFam" id="1.10.1200.10:FF:000016">
    <property type="entry name" value="Non-ribosomal peptide synthase"/>
    <property type="match status" value="1"/>
</dbReference>
<dbReference type="SUPFAM" id="SSF56801">
    <property type="entry name" value="Acetyl-CoA synthetase-like"/>
    <property type="match status" value="1"/>
</dbReference>
<dbReference type="SUPFAM" id="SSF47336">
    <property type="entry name" value="ACP-like"/>
    <property type="match status" value="2"/>
</dbReference>
<evidence type="ECO:0000256" key="2">
    <source>
        <dbReference type="ARBA" id="ARBA00022450"/>
    </source>
</evidence>
<keyword evidence="2" id="KW-0596">Phosphopantetheine</keyword>
<dbReference type="InterPro" id="IPR029058">
    <property type="entry name" value="AB_hydrolase_fold"/>
</dbReference>
<dbReference type="CDD" id="cd19540">
    <property type="entry name" value="LCL_NRPS-like"/>
    <property type="match status" value="1"/>
</dbReference>
<proteinExistence type="predicted"/>
<name>A0A6G9Y7E2_9NOCA</name>
<dbReference type="Pfam" id="PF00550">
    <property type="entry name" value="PP-binding"/>
    <property type="match status" value="2"/>
</dbReference>
<dbReference type="Gene3D" id="3.30.559.10">
    <property type="entry name" value="Chloramphenicol acetyltransferase-like domain"/>
    <property type="match status" value="2"/>
</dbReference>
<keyword evidence="3" id="KW-0597">Phosphoprotein</keyword>
<dbReference type="InterPro" id="IPR025110">
    <property type="entry name" value="AMP-bd_C"/>
</dbReference>
<dbReference type="GO" id="GO:0009239">
    <property type="term" value="P:enterobactin biosynthetic process"/>
    <property type="evidence" value="ECO:0007669"/>
    <property type="project" value="TreeGrafter"/>
</dbReference>
<dbReference type="PANTHER" id="PTHR45527">
    <property type="entry name" value="NONRIBOSOMAL PEPTIDE SYNTHETASE"/>
    <property type="match status" value="1"/>
</dbReference>
<dbReference type="InterPro" id="IPR045851">
    <property type="entry name" value="AMP-bd_C_sf"/>
</dbReference>
<dbReference type="Gene3D" id="2.30.38.10">
    <property type="entry name" value="Luciferase, Domain 3"/>
    <property type="match status" value="1"/>
</dbReference>
<feature type="domain" description="Carrier" evidence="5">
    <location>
        <begin position="1513"/>
        <end position="1587"/>
    </location>
</feature>
<dbReference type="Pfam" id="PF00668">
    <property type="entry name" value="Condensation"/>
    <property type="match status" value="2"/>
</dbReference>
<dbReference type="InterPro" id="IPR010071">
    <property type="entry name" value="AA_adenyl_dom"/>
</dbReference>
<dbReference type="InterPro" id="IPR020845">
    <property type="entry name" value="AMP-binding_CS"/>
</dbReference>
<dbReference type="NCBIfam" id="TIGR01733">
    <property type="entry name" value="AA-adenyl-dom"/>
    <property type="match status" value="1"/>
</dbReference>
<dbReference type="GO" id="GO:0031177">
    <property type="term" value="F:phosphopantetheine binding"/>
    <property type="evidence" value="ECO:0007669"/>
    <property type="project" value="InterPro"/>
</dbReference>
<dbReference type="InterPro" id="IPR020806">
    <property type="entry name" value="PKS_PP-bd"/>
</dbReference>
<feature type="domain" description="Carrier" evidence="5">
    <location>
        <begin position="963"/>
        <end position="1038"/>
    </location>
</feature>
<dbReference type="Pfam" id="PF13193">
    <property type="entry name" value="AMP-binding_C"/>
    <property type="match status" value="1"/>
</dbReference>
<dbReference type="Gene3D" id="1.10.1200.10">
    <property type="entry name" value="ACP-like"/>
    <property type="match status" value="1"/>
</dbReference>
<dbReference type="SMART" id="SM00823">
    <property type="entry name" value="PKS_PP"/>
    <property type="match status" value="2"/>
</dbReference>
<dbReference type="InterPro" id="IPR023213">
    <property type="entry name" value="CAT-like_dom_sf"/>
</dbReference>
<dbReference type="Gene3D" id="3.40.50.980">
    <property type="match status" value="2"/>
</dbReference>
<dbReference type="PROSITE" id="PS00455">
    <property type="entry name" value="AMP_BINDING"/>
    <property type="match status" value="1"/>
</dbReference>
<dbReference type="GO" id="GO:0043041">
    <property type="term" value="P:amino acid activation for nonribosomal peptide biosynthetic process"/>
    <property type="evidence" value="ECO:0007669"/>
    <property type="project" value="TreeGrafter"/>
</dbReference>
<dbReference type="GO" id="GO:0008610">
    <property type="term" value="P:lipid biosynthetic process"/>
    <property type="evidence" value="ECO:0007669"/>
    <property type="project" value="UniProtKB-ARBA"/>
</dbReference>
<dbReference type="InterPro" id="IPR000873">
    <property type="entry name" value="AMP-dep_synth/lig_dom"/>
</dbReference>
<dbReference type="GO" id="GO:0005829">
    <property type="term" value="C:cytosol"/>
    <property type="evidence" value="ECO:0007669"/>
    <property type="project" value="TreeGrafter"/>
</dbReference>
<dbReference type="KEGG" id="nah:F5544_05305"/>
<feature type="region of interest" description="Disordered" evidence="4">
    <location>
        <begin position="217"/>
        <end position="236"/>
    </location>
</feature>
<dbReference type="Gene3D" id="3.40.50.1820">
    <property type="entry name" value="alpha/beta hydrolase"/>
    <property type="match status" value="1"/>
</dbReference>
<sequence length="1593" mass="172676">MGNRGFRAAHVSAPDLRVTAVGRAAFPLTTAQRSVWDSEALSDGARNYVAQYVEIVGELDADALAQACQIVIAETEVGLLRIGLRDGEPVQWVDDATRCAVARIDLTDPAEALEWMAAEYYRDTDIIDRPLTSSVLIRLSDTHHFWYSRIHHLAVDGFGGYFITARIAEVYSALVDGAIPEKFRGASMRRLQELDVEYRNSTRCDVDRKYWQDRPGRTVRPLTGRRDAHNDPDTVNVPGELAGWSDQALASAAGRYAASPAQLLLAGACAFVASLFDSEISIPVSARTTAELKNSAGMVANKVPLGLEITAHTTCAELVEQASRAVVGALRHQRYCYTDIRRDHGIHPDVRQPFGPVVNVMLFDTGLRFGAADGGYRILSSGSVEGLHFNIYRTGSDAPLSVDLIGNSDYYDRDRLRDIHRRFLAYLGRFVAAEPKAPVLGIDLLDSAEHALLGAWSGARREPDSATTLVSLFDAQVRRTPDAVAVEFAGNLLSYAEFARRVRQLARWLIDAGVGPDALVGIGLRRSIDLLVAVHAVTVAGGGYVPVDPDQPAERIRQLVDIARPLCVLTGAELDLGDSVRQIRLDTLDLGGYSGLPVTDGERLRPLRPQHIAYVIFTSGSTGTPKSVAVSHAAIVNQLRWMQAEFGLEPIDRVLHKTPITFDDSVCELFWPLHTGARLVIARPGGHLDPGYLLDTIRAQRITIVHFVPSMLAAFLEYLGTPARPVCPSLRRVLVAGEALSPKLVAWAGALLAPLYNLYGPAEAAVHVSGRPVVDAAEIPIGRPVFDTRLRVLDRWLRPVPVGVTGELYAAGVQLARGYLHRPGSTAERFVADPFGTGERLYRTGDLVRWNDSGELEYIGRSDFQVKIGGVRIELGEVEAVLRAYPGVAQAVTVVRESRLIGYVGADGSAAPDGAAVRRFVADRLPAVLVPATVVVLDEFPLTPSGKLDRGALPAPVLAAHRAARSPAEQALCDLFAEVLGVERVGIDDDFFELGGQSLLATRLASRIRTVLGVEVEMREIFDAPTVAGLVERLPSRAPSRPPLVRVREPGPVPLSLAQRRLWLLHRLEGASATYNMPIALVLHGPLDVAALAGAIQDVVARHEPLRTVLAETDSEVPEQRVLDIEIEVPIVPAADATEVRAVVDQLARYPFDLGAELPFGAAVVRRSESEHVLVFVVHHIACDGWSLAPLGRDLGTAYAARAQGLAPDWAPLPVRYADYALWQQRTLGTETDLDGVISRELDYWRRELAALPAELPLPTDRPRPAAPSGRGEIVSFTIPPRTRDGLRRLARGRAATESMVLQAGLATLLSKMGAGSDIPLGSPVAGRNDEALHDLVGFFVNTLVLRTTIPVDATFGEVLGQVRAKALAAYENQDVPFDRVVEALDPPRSAARHPLFQILLVFQNNEVATLNLPGIRVYGYPAATGASRFDLTFDITDQGAGGYDGTIEFATDLFDRETVVALARRYVRLLQTVAATPDIAISDIEIGEAAGRFAESETAPVPQEYSRPVFRAPSGLAEQIVAKIFADLLGVAQVGADDDFFALGGSSFVVLQLVSRARAQGVEFSSPDVFDERTVARLAAVGTRRARALQRP</sequence>
<dbReference type="Proteomes" id="UP000503540">
    <property type="component" value="Chromosome"/>
</dbReference>
<dbReference type="GO" id="GO:0072330">
    <property type="term" value="P:monocarboxylic acid biosynthetic process"/>
    <property type="evidence" value="ECO:0007669"/>
    <property type="project" value="UniProtKB-ARBA"/>
</dbReference>
<gene>
    <name evidence="6" type="ORF">F5544_05305</name>
</gene>
<dbReference type="SUPFAM" id="SSF52777">
    <property type="entry name" value="CoA-dependent acyltransferases"/>
    <property type="match status" value="4"/>
</dbReference>
<evidence type="ECO:0000256" key="4">
    <source>
        <dbReference type="SAM" id="MobiDB-lite"/>
    </source>
</evidence>
<dbReference type="FunFam" id="3.40.50.12780:FF:000012">
    <property type="entry name" value="Non-ribosomal peptide synthetase"/>
    <property type="match status" value="1"/>
</dbReference>
<organism evidence="6 7">
    <name type="scientific">Nocardia arthritidis</name>
    <dbReference type="NCBI Taxonomy" id="228602"/>
    <lineage>
        <taxon>Bacteria</taxon>
        <taxon>Bacillati</taxon>
        <taxon>Actinomycetota</taxon>
        <taxon>Actinomycetes</taxon>
        <taxon>Mycobacteriales</taxon>
        <taxon>Nocardiaceae</taxon>
        <taxon>Nocardia</taxon>
    </lineage>
</organism>
<dbReference type="InterPro" id="IPR009081">
    <property type="entry name" value="PP-bd_ACP"/>
</dbReference>
<dbReference type="InterPro" id="IPR001242">
    <property type="entry name" value="Condensation_dom"/>
</dbReference>
<dbReference type="Gene3D" id="3.30.559.30">
    <property type="entry name" value="Nonribosomal peptide synthetase, condensation domain"/>
    <property type="match status" value="2"/>
</dbReference>
<dbReference type="Pfam" id="PF00501">
    <property type="entry name" value="AMP-binding"/>
    <property type="match status" value="1"/>
</dbReference>
<dbReference type="UniPathway" id="UPA00011"/>
<dbReference type="GO" id="GO:0047527">
    <property type="term" value="F:2,3-dihydroxybenzoate-serine ligase activity"/>
    <property type="evidence" value="ECO:0007669"/>
    <property type="project" value="TreeGrafter"/>
</dbReference>